<evidence type="ECO:0000313" key="11">
    <source>
        <dbReference type="Proteomes" id="UP001172082"/>
    </source>
</evidence>
<dbReference type="PRINTS" id="PR00344">
    <property type="entry name" value="BCTRLSENSOR"/>
</dbReference>
<protein>
    <recommendedName>
        <fullName evidence="2">histidine kinase</fullName>
        <ecNumber evidence="2">2.7.13.3</ecNumber>
    </recommendedName>
</protein>
<reference evidence="10" key="1">
    <citation type="submission" date="2023-06" db="EMBL/GenBank/DDBJ databases">
        <title>Genomic of Parafulvivirga corallium.</title>
        <authorList>
            <person name="Wang G."/>
        </authorList>
    </citation>
    <scope>NUCLEOTIDE SEQUENCE</scope>
    <source>
        <strain evidence="10">BMA10</strain>
    </source>
</reference>
<feature type="transmembrane region" description="Helical" evidence="8">
    <location>
        <begin position="10"/>
        <end position="28"/>
    </location>
</feature>
<comment type="catalytic activity">
    <reaction evidence="1">
        <text>ATP + protein L-histidine = ADP + protein N-phospho-L-histidine.</text>
        <dbReference type="EC" id="2.7.13.3"/>
    </reaction>
</comment>
<evidence type="ECO:0000256" key="4">
    <source>
        <dbReference type="ARBA" id="ARBA00022741"/>
    </source>
</evidence>
<comment type="caution">
    <text evidence="10">The sequence shown here is derived from an EMBL/GenBank/DDBJ whole genome shotgun (WGS) entry which is preliminary data.</text>
</comment>
<organism evidence="10 11">
    <name type="scientific">Splendidivirga corallicola</name>
    <dbReference type="NCBI Taxonomy" id="3051826"/>
    <lineage>
        <taxon>Bacteria</taxon>
        <taxon>Pseudomonadati</taxon>
        <taxon>Bacteroidota</taxon>
        <taxon>Cytophagia</taxon>
        <taxon>Cytophagales</taxon>
        <taxon>Splendidivirgaceae</taxon>
        <taxon>Splendidivirga</taxon>
    </lineage>
</organism>
<evidence type="ECO:0000256" key="6">
    <source>
        <dbReference type="ARBA" id="ARBA00022840"/>
    </source>
</evidence>
<proteinExistence type="predicted"/>
<evidence type="ECO:0000259" key="9">
    <source>
        <dbReference type="PROSITE" id="PS50109"/>
    </source>
</evidence>
<dbReference type="RefSeq" id="WP_346755323.1">
    <property type="nucleotide sequence ID" value="NZ_JAUJEA010000016.1"/>
</dbReference>
<name>A0ABT8KX56_9BACT</name>
<keyword evidence="8" id="KW-0812">Transmembrane</keyword>
<dbReference type="InterPro" id="IPR036890">
    <property type="entry name" value="HATPase_C_sf"/>
</dbReference>
<evidence type="ECO:0000256" key="7">
    <source>
        <dbReference type="ARBA" id="ARBA00023012"/>
    </source>
</evidence>
<dbReference type="Pfam" id="PF02518">
    <property type="entry name" value="HATPase_c"/>
    <property type="match status" value="1"/>
</dbReference>
<dbReference type="GO" id="GO:0016301">
    <property type="term" value="F:kinase activity"/>
    <property type="evidence" value="ECO:0007669"/>
    <property type="project" value="UniProtKB-KW"/>
</dbReference>
<evidence type="ECO:0000256" key="5">
    <source>
        <dbReference type="ARBA" id="ARBA00022777"/>
    </source>
</evidence>
<accession>A0ABT8KX56</accession>
<dbReference type="EMBL" id="JAUJEA010000016">
    <property type="protein sequence ID" value="MDN5205301.1"/>
    <property type="molecule type" value="Genomic_DNA"/>
</dbReference>
<gene>
    <name evidence="10" type="ORF">QQ008_28210</name>
</gene>
<dbReference type="PROSITE" id="PS50109">
    <property type="entry name" value="HIS_KIN"/>
    <property type="match status" value="1"/>
</dbReference>
<evidence type="ECO:0000256" key="2">
    <source>
        <dbReference type="ARBA" id="ARBA00012438"/>
    </source>
</evidence>
<keyword evidence="8" id="KW-1133">Transmembrane helix</keyword>
<dbReference type="InterPro" id="IPR003594">
    <property type="entry name" value="HATPase_dom"/>
</dbReference>
<dbReference type="Gene3D" id="3.30.565.10">
    <property type="entry name" value="Histidine kinase-like ATPase, C-terminal domain"/>
    <property type="match status" value="1"/>
</dbReference>
<dbReference type="PANTHER" id="PTHR43065">
    <property type="entry name" value="SENSOR HISTIDINE KINASE"/>
    <property type="match status" value="1"/>
</dbReference>
<sequence>MVYKNFRLNVVVRIAVIFVLAILLAFVLSQTNWFFTPLVIILLLLIFLLSLIRYVEKTNRDITYFLLSIQQGGFTNTFKSNKRGINYDALSEAFNSIIKEFQRVALEKESHYQYLQTLNENIGVAIISYLDSGEIQLYNYAAKKLIQKPFLNNIHDLKDINEELYELIMDLKPGRRKIAKIFLREQTQQLSIHFKEFKLKDQDFKLVLMQNINAELDEKEVEAWQKLTSVLTHEIMNSVTPIASLTEAINKMLNGGNEHKKSVAKLEEEDLEDIHTSLETIENRSKGLLKFVHAYKDFSKTPDINLVRTDIVALLRRIQSLLGPDFQQNKIELDWPSDHKAVIILADPELIEQVLINLLKNAMEALNGEPDGKIKIRLSDVNNHRLKLYISDNGMGIDKNILDKIFVPFFTTKKKGTGVGLSLSKKIMKLHDGSIAVQSKKGKGTTFILDFPVEQEVSSIDRETT</sequence>
<feature type="domain" description="Histidine kinase" evidence="9">
    <location>
        <begin position="230"/>
        <end position="455"/>
    </location>
</feature>
<dbReference type="SUPFAM" id="SSF55874">
    <property type="entry name" value="ATPase domain of HSP90 chaperone/DNA topoisomerase II/histidine kinase"/>
    <property type="match status" value="1"/>
</dbReference>
<keyword evidence="8" id="KW-0472">Membrane</keyword>
<dbReference type="SMART" id="SM00387">
    <property type="entry name" value="HATPase_c"/>
    <property type="match status" value="1"/>
</dbReference>
<dbReference type="InterPro" id="IPR005467">
    <property type="entry name" value="His_kinase_dom"/>
</dbReference>
<evidence type="ECO:0000256" key="1">
    <source>
        <dbReference type="ARBA" id="ARBA00000085"/>
    </source>
</evidence>
<dbReference type="PANTHER" id="PTHR43065:SF46">
    <property type="entry name" value="C4-DICARBOXYLATE TRANSPORT SENSOR PROTEIN DCTB"/>
    <property type="match status" value="1"/>
</dbReference>
<keyword evidence="6" id="KW-0067">ATP-binding</keyword>
<dbReference type="InterPro" id="IPR004358">
    <property type="entry name" value="Sig_transdc_His_kin-like_C"/>
</dbReference>
<dbReference type="EC" id="2.7.13.3" evidence="2"/>
<evidence type="ECO:0000256" key="8">
    <source>
        <dbReference type="SAM" id="Phobius"/>
    </source>
</evidence>
<keyword evidence="7" id="KW-0902">Two-component regulatory system</keyword>
<keyword evidence="5 10" id="KW-0418">Kinase</keyword>
<keyword evidence="3" id="KW-0808">Transferase</keyword>
<keyword evidence="11" id="KW-1185">Reference proteome</keyword>
<evidence type="ECO:0000313" key="10">
    <source>
        <dbReference type="EMBL" id="MDN5205301.1"/>
    </source>
</evidence>
<feature type="transmembrane region" description="Helical" evidence="8">
    <location>
        <begin position="34"/>
        <end position="55"/>
    </location>
</feature>
<evidence type="ECO:0000256" key="3">
    <source>
        <dbReference type="ARBA" id="ARBA00022679"/>
    </source>
</evidence>
<keyword evidence="4" id="KW-0547">Nucleotide-binding</keyword>
<dbReference type="Proteomes" id="UP001172082">
    <property type="component" value="Unassembled WGS sequence"/>
</dbReference>